<feature type="region of interest" description="Disordered" evidence="1">
    <location>
        <begin position="45"/>
        <end position="70"/>
    </location>
</feature>
<dbReference type="Proteomes" id="UP000299102">
    <property type="component" value="Unassembled WGS sequence"/>
</dbReference>
<dbReference type="AlphaFoldDB" id="A0A4C1YT06"/>
<feature type="compositionally biased region" description="Basic residues" evidence="1">
    <location>
        <begin position="124"/>
        <end position="140"/>
    </location>
</feature>
<feature type="region of interest" description="Disordered" evidence="1">
    <location>
        <begin position="115"/>
        <end position="140"/>
    </location>
</feature>
<accession>A0A4C1YT06</accession>
<keyword evidence="3" id="KW-1185">Reference proteome</keyword>
<name>A0A4C1YT06_EUMVA</name>
<dbReference type="OrthoDB" id="411823at2759"/>
<comment type="caution">
    <text evidence="2">The sequence shown here is derived from an EMBL/GenBank/DDBJ whole genome shotgun (WGS) entry which is preliminary data.</text>
</comment>
<feature type="compositionally biased region" description="Basic and acidic residues" evidence="1">
    <location>
        <begin position="45"/>
        <end position="59"/>
    </location>
</feature>
<organism evidence="2 3">
    <name type="scientific">Eumeta variegata</name>
    <name type="common">Bagworm moth</name>
    <name type="synonym">Eumeta japonica</name>
    <dbReference type="NCBI Taxonomy" id="151549"/>
    <lineage>
        <taxon>Eukaryota</taxon>
        <taxon>Metazoa</taxon>
        <taxon>Ecdysozoa</taxon>
        <taxon>Arthropoda</taxon>
        <taxon>Hexapoda</taxon>
        <taxon>Insecta</taxon>
        <taxon>Pterygota</taxon>
        <taxon>Neoptera</taxon>
        <taxon>Endopterygota</taxon>
        <taxon>Lepidoptera</taxon>
        <taxon>Glossata</taxon>
        <taxon>Ditrysia</taxon>
        <taxon>Tineoidea</taxon>
        <taxon>Psychidae</taxon>
        <taxon>Oiketicinae</taxon>
        <taxon>Eumeta</taxon>
    </lineage>
</organism>
<sequence length="140" mass="16614">MKIEEKISVIFTNTIRHAQRHRLTAGDILSRTRRNERLRRLRKQIQAEKDKNREAKELPEQQLETGKNWKTSFEVKPPVVMPVENPKDHMRNAFLEFAALTIAIQDVTKQCVKHSEHIQERGHRTAKTKTRGKRRHHIQQ</sequence>
<evidence type="ECO:0000313" key="3">
    <source>
        <dbReference type="Proteomes" id="UP000299102"/>
    </source>
</evidence>
<dbReference type="EMBL" id="BGZK01001365">
    <property type="protein sequence ID" value="GBP78320.1"/>
    <property type="molecule type" value="Genomic_DNA"/>
</dbReference>
<evidence type="ECO:0000313" key="2">
    <source>
        <dbReference type="EMBL" id="GBP78320.1"/>
    </source>
</evidence>
<protein>
    <submittedName>
        <fullName evidence="2">Uncharacterized protein</fullName>
    </submittedName>
</protein>
<evidence type="ECO:0000256" key="1">
    <source>
        <dbReference type="SAM" id="MobiDB-lite"/>
    </source>
</evidence>
<gene>
    <name evidence="2" type="ORF">EVAR_52375_1</name>
</gene>
<reference evidence="2 3" key="1">
    <citation type="journal article" date="2019" name="Commun. Biol.">
        <title>The bagworm genome reveals a unique fibroin gene that provides high tensile strength.</title>
        <authorList>
            <person name="Kono N."/>
            <person name="Nakamura H."/>
            <person name="Ohtoshi R."/>
            <person name="Tomita M."/>
            <person name="Numata K."/>
            <person name="Arakawa K."/>
        </authorList>
    </citation>
    <scope>NUCLEOTIDE SEQUENCE [LARGE SCALE GENOMIC DNA]</scope>
</reference>
<proteinExistence type="predicted"/>